<comment type="caution">
    <text evidence="1">The sequence shown here is derived from an EMBL/GenBank/DDBJ whole genome shotgun (WGS) entry which is preliminary data.</text>
</comment>
<dbReference type="SUPFAM" id="SSF51126">
    <property type="entry name" value="Pectin lyase-like"/>
    <property type="match status" value="1"/>
</dbReference>
<feature type="non-terminal residue" evidence="1">
    <location>
        <position position="327"/>
    </location>
</feature>
<dbReference type="AlphaFoldDB" id="T1AUZ9"/>
<gene>
    <name evidence="1" type="ORF">B2A_01990</name>
</gene>
<dbReference type="InterPro" id="IPR011050">
    <property type="entry name" value="Pectin_lyase_fold/virulence"/>
</dbReference>
<name>T1AUZ9_9ZZZZ</name>
<proteinExistence type="predicted"/>
<dbReference type="EMBL" id="AUZZ01001402">
    <property type="protein sequence ID" value="EQD64456.1"/>
    <property type="molecule type" value="Genomic_DNA"/>
</dbReference>
<sequence>AAMDLAYWNPARAAFEVVPAAYNVGADTGETAVGIASTWTPTGATALGDPPGPAVALGSGPSFVGGAWNVSNGTDGAAALHLTLAPGNGFLFVAPGTAPPTSAYQWLPPTGPYVLAPGTYSVVALAAHFDPGTVTLTLPTGGAWANVTLTADPATGVYTPLWAFSATALANLSSTCAAGACTLWSDEPGPLGQPATGGPSFPWFGESNDFLFPVFPGIWLAHVSSANVVAPPPLSVLPPPWQAAASSRLGIPASNALPTYFYDDANLTITEGTFSNWWFSGGYLGPAAADAAVVLWNTTGSRVTNSTFLTGGEGVYLYGGSGNVVTG</sequence>
<protein>
    <submittedName>
        <fullName evidence="1">Thermopsin related protein</fullName>
    </submittedName>
</protein>
<accession>T1AUZ9</accession>
<evidence type="ECO:0000313" key="1">
    <source>
        <dbReference type="EMBL" id="EQD64456.1"/>
    </source>
</evidence>
<feature type="non-terminal residue" evidence="1">
    <location>
        <position position="1"/>
    </location>
</feature>
<reference evidence="1" key="1">
    <citation type="submission" date="2013-08" db="EMBL/GenBank/DDBJ databases">
        <authorList>
            <person name="Mendez C."/>
            <person name="Richter M."/>
            <person name="Ferrer M."/>
            <person name="Sanchez J."/>
        </authorList>
    </citation>
    <scope>NUCLEOTIDE SEQUENCE</scope>
</reference>
<reference evidence="1" key="2">
    <citation type="journal article" date="2014" name="ISME J.">
        <title>Microbial stratification in low pH oxic and suboxic macroscopic growths along an acid mine drainage.</title>
        <authorList>
            <person name="Mendez-Garcia C."/>
            <person name="Mesa V."/>
            <person name="Sprenger R.R."/>
            <person name="Richter M."/>
            <person name="Diez M.S."/>
            <person name="Solano J."/>
            <person name="Bargiela R."/>
            <person name="Golyshina O.V."/>
            <person name="Manteca A."/>
            <person name="Ramos J.L."/>
            <person name="Gallego J.R."/>
            <person name="Llorente I."/>
            <person name="Martins Dos Santos V.A."/>
            <person name="Jensen O.N."/>
            <person name="Pelaez A.I."/>
            <person name="Sanchez J."/>
            <person name="Ferrer M."/>
        </authorList>
    </citation>
    <scope>NUCLEOTIDE SEQUENCE</scope>
</reference>
<organism evidence="1">
    <name type="scientific">mine drainage metagenome</name>
    <dbReference type="NCBI Taxonomy" id="410659"/>
    <lineage>
        <taxon>unclassified sequences</taxon>
        <taxon>metagenomes</taxon>
        <taxon>ecological metagenomes</taxon>
    </lineage>
</organism>